<proteinExistence type="predicted"/>
<dbReference type="EMBL" id="BAAACW010000109">
    <property type="protein sequence ID" value="GAA0365466.1"/>
    <property type="molecule type" value="Genomic_DNA"/>
</dbReference>
<evidence type="ECO:0000256" key="3">
    <source>
        <dbReference type="ARBA" id="ARBA00022741"/>
    </source>
</evidence>
<feature type="domain" description="HD/PDEase" evidence="7">
    <location>
        <begin position="28"/>
        <end position="155"/>
    </location>
</feature>
<dbReference type="InterPro" id="IPR051094">
    <property type="entry name" value="Diverse_Catalytic_Enzymes"/>
</dbReference>
<sequence length="210" mass="24443">MKKSKIEYSQNFLFISRDELIKVMENSLSKRRLKHVLRVEKTALKLAEKYDVDYEKVSIAALSHDYAKERPDEEMRDLIISENLDLEMLQYGNNIWHGPIGAVLMKNEYHLEDEDILEAINYHTIGSPKMSLVAKVIYVADFIEPKRSFKGIEIARELADKDLDEAIGYISSHTISHLIKRKNKIYPRAIETYNAWVATGKEENDDSFIY</sequence>
<keyword evidence="5" id="KW-0408">Iron</keyword>
<comment type="caution">
    <text evidence="8">The sequence shown here is derived from an EMBL/GenBank/DDBJ whole genome shotgun (WGS) entry which is preliminary data.</text>
</comment>
<name>A0ABP3HA99_9LACT</name>
<evidence type="ECO:0000313" key="8">
    <source>
        <dbReference type="EMBL" id="GAA0365466.1"/>
    </source>
</evidence>
<evidence type="ECO:0000256" key="6">
    <source>
        <dbReference type="ARBA" id="ARBA00049417"/>
    </source>
</evidence>
<dbReference type="RefSeq" id="WP_343755685.1">
    <property type="nucleotide sequence ID" value="NZ_BAAACW010000109.1"/>
</dbReference>
<comment type="catalytic activity">
    <reaction evidence="6">
        <text>P(1),P(4)-bis(5'-adenosyl) tetraphosphate + H2O = 2 ADP + 2 H(+)</text>
        <dbReference type="Rhea" id="RHEA:24252"/>
        <dbReference type="ChEBI" id="CHEBI:15377"/>
        <dbReference type="ChEBI" id="CHEBI:15378"/>
        <dbReference type="ChEBI" id="CHEBI:58141"/>
        <dbReference type="ChEBI" id="CHEBI:456216"/>
        <dbReference type="EC" id="3.6.1.41"/>
    </reaction>
</comment>
<dbReference type="NCBIfam" id="TIGR00488">
    <property type="entry name" value="bis(5'-nucleosyl)-tetraphosphatase (symmetrical) YqeK"/>
    <property type="match status" value="1"/>
</dbReference>
<gene>
    <name evidence="8" type="primary">yqeK</name>
    <name evidence="8" type="ORF">GCM10008932_17080</name>
</gene>
<dbReference type="Pfam" id="PF01966">
    <property type="entry name" value="HD"/>
    <property type="match status" value="1"/>
</dbReference>
<accession>A0ABP3HA99</accession>
<dbReference type="PANTHER" id="PTHR35795:SF1">
    <property type="entry name" value="BIS(5'-NUCLEOSYL)-TETRAPHOSPHATASE, SYMMETRICAL"/>
    <property type="match status" value="1"/>
</dbReference>
<evidence type="ECO:0000256" key="5">
    <source>
        <dbReference type="ARBA" id="ARBA00023004"/>
    </source>
</evidence>
<dbReference type="EC" id="3.6.1.41" evidence="1"/>
<dbReference type="SUPFAM" id="SSF109604">
    <property type="entry name" value="HD-domain/PDEase-like"/>
    <property type="match status" value="1"/>
</dbReference>
<dbReference type="SMART" id="SM00471">
    <property type="entry name" value="HDc"/>
    <property type="match status" value="1"/>
</dbReference>
<keyword evidence="4" id="KW-0378">Hydrolase</keyword>
<evidence type="ECO:0000259" key="7">
    <source>
        <dbReference type="SMART" id="SM00471"/>
    </source>
</evidence>
<dbReference type="InterPro" id="IPR005249">
    <property type="entry name" value="YqeK"/>
</dbReference>
<evidence type="ECO:0000256" key="2">
    <source>
        <dbReference type="ARBA" id="ARBA00022723"/>
    </source>
</evidence>
<dbReference type="Gene3D" id="1.10.3210.10">
    <property type="entry name" value="Hypothetical protein af1432"/>
    <property type="match status" value="1"/>
</dbReference>
<dbReference type="InterPro" id="IPR006674">
    <property type="entry name" value="HD_domain"/>
</dbReference>
<protein>
    <recommendedName>
        <fullName evidence="1">bis(5'-nucleosyl)-tetraphosphatase (symmetrical)</fullName>
        <ecNumber evidence="1">3.6.1.41</ecNumber>
    </recommendedName>
</protein>
<organism evidence="8 9">
    <name type="scientific">Alkalibacterium iburiense</name>
    <dbReference type="NCBI Taxonomy" id="290589"/>
    <lineage>
        <taxon>Bacteria</taxon>
        <taxon>Bacillati</taxon>
        <taxon>Bacillota</taxon>
        <taxon>Bacilli</taxon>
        <taxon>Lactobacillales</taxon>
        <taxon>Carnobacteriaceae</taxon>
        <taxon>Alkalibacterium</taxon>
    </lineage>
</organism>
<dbReference type="InterPro" id="IPR003607">
    <property type="entry name" value="HD/PDEase_dom"/>
</dbReference>
<keyword evidence="9" id="KW-1185">Reference proteome</keyword>
<keyword evidence="2" id="KW-0479">Metal-binding</keyword>
<keyword evidence="3" id="KW-0547">Nucleotide-binding</keyword>
<dbReference type="PANTHER" id="PTHR35795">
    <property type="entry name" value="SLR1885 PROTEIN"/>
    <property type="match status" value="1"/>
</dbReference>
<dbReference type="CDD" id="cd00077">
    <property type="entry name" value="HDc"/>
    <property type="match status" value="1"/>
</dbReference>
<evidence type="ECO:0000313" key="9">
    <source>
        <dbReference type="Proteomes" id="UP001501166"/>
    </source>
</evidence>
<reference evidence="9" key="1">
    <citation type="journal article" date="2019" name="Int. J. Syst. Evol. Microbiol.">
        <title>The Global Catalogue of Microorganisms (GCM) 10K type strain sequencing project: providing services to taxonomists for standard genome sequencing and annotation.</title>
        <authorList>
            <consortium name="The Broad Institute Genomics Platform"/>
            <consortium name="The Broad Institute Genome Sequencing Center for Infectious Disease"/>
            <person name="Wu L."/>
            <person name="Ma J."/>
        </authorList>
    </citation>
    <scope>NUCLEOTIDE SEQUENCE [LARGE SCALE GENOMIC DNA]</scope>
    <source>
        <strain evidence="9">JCM 12662</strain>
    </source>
</reference>
<evidence type="ECO:0000256" key="4">
    <source>
        <dbReference type="ARBA" id="ARBA00022801"/>
    </source>
</evidence>
<evidence type="ECO:0000256" key="1">
    <source>
        <dbReference type="ARBA" id="ARBA00012506"/>
    </source>
</evidence>
<dbReference type="Proteomes" id="UP001501166">
    <property type="component" value="Unassembled WGS sequence"/>
</dbReference>